<dbReference type="Proteomes" id="UP000664534">
    <property type="component" value="Unassembled WGS sequence"/>
</dbReference>
<evidence type="ECO:0000256" key="1">
    <source>
        <dbReference type="SAM" id="MobiDB-lite"/>
    </source>
</evidence>
<sequence length="167" mass="16941">MITSAVSSSEASAVPSNSNALSSSDVSTTQTRRHRIKKPSTITAPVQISTMDVITTEVVYTTITSCPVTTKTHTKNGQTSIEIITSVSTFLTTDTVTVCDKCTATTPSFTPAASTPAAAATTATNIAVNTPSRSGSNAAASMAISSPAPTTMVTSKASTAAPLPTTH</sequence>
<keyword evidence="3" id="KW-1185">Reference proteome</keyword>
<organism evidence="2 3">
    <name type="scientific">Imshaugia aleurites</name>
    <dbReference type="NCBI Taxonomy" id="172621"/>
    <lineage>
        <taxon>Eukaryota</taxon>
        <taxon>Fungi</taxon>
        <taxon>Dikarya</taxon>
        <taxon>Ascomycota</taxon>
        <taxon>Pezizomycotina</taxon>
        <taxon>Lecanoromycetes</taxon>
        <taxon>OSLEUM clade</taxon>
        <taxon>Lecanoromycetidae</taxon>
        <taxon>Lecanorales</taxon>
        <taxon>Lecanorineae</taxon>
        <taxon>Parmeliaceae</taxon>
        <taxon>Imshaugia</taxon>
    </lineage>
</organism>
<comment type="caution">
    <text evidence="2">The sequence shown here is derived from an EMBL/GenBank/DDBJ whole genome shotgun (WGS) entry which is preliminary data.</text>
</comment>
<proteinExistence type="predicted"/>
<reference evidence="2" key="1">
    <citation type="submission" date="2021-03" db="EMBL/GenBank/DDBJ databases">
        <authorList>
            <person name="Tagirdzhanova G."/>
        </authorList>
    </citation>
    <scope>NUCLEOTIDE SEQUENCE</scope>
</reference>
<gene>
    <name evidence="2" type="ORF">IMSHALPRED_009321</name>
</gene>
<accession>A0A8H3G2G1</accession>
<protein>
    <submittedName>
        <fullName evidence="2">Uncharacterized protein</fullName>
    </submittedName>
</protein>
<feature type="region of interest" description="Disordered" evidence="1">
    <location>
        <begin position="146"/>
        <end position="167"/>
    </location>
</feature>
<evidence type="ECO:0000313" key="3">
    <source>
        <dbReference type="Proteomes" id="UP000664534"/>
    </source>
</evidence>
<dbReference type="AlphaFoldDB" id="A0A8H3G2G1"/>
<evidence type="ECO:0000313" key="2">
    <source>
        <dbReference type="EMBL" id="CAF9933347.1"/>
    </source>
</evidence>
<name>A0A8H3G2G1_9LECA</name>
<feature type="region of interest" description="Disordered" evidence="1">
    <location>
        <begin position="1"/>
        <end position="39"/>
    </location>
</feature>
<feature type="compositionally biased region" description="Polar residues" evidence="1">
    <location>
        <begin position="149"/>
        <end position="158"/>
    </location>
</feature>
<dbReference type="EMBL" id="CAJPDT010000070">
    <property type="protein sequence ID" value="CAF9933347.1"/>
    <property type="molecule type" value="Genomic_DNA"/>
</dbReference>
<feature type="compositionally biased region" description="Low complexity" evidence="1">
    <location>
        <begin position="1"/>
        <end position="27"/>
    </location>
</feature>